<accession>A0AAU2V322</accession>
<evidence type="ECO:0000313" key="2">
    <source>
        <dbReference type="EMBL" id="WTW61826.1"/>
    </source>
</evidence>
<sequence length="84" mass="9377">MRTPDRKTAEVRRLLESGPHPAVPVELAARAAELGLRMLHRRRLVRRTLWLLLAVAVIVFLVWASLAQPWVAPPSTVTPPVEGL</sequence>
<name>A0AAU2V322_9ACTN</name>
<keyword evidence="1" id="KW-1133">Transmembrane helix</keyword>
<dbReference type="EMBL" id="CP108318">
    <property type="protein sequence ID" value="WTW61826.1"/>
    <property type="molecule type" value="Genomic_DNA"/>
</dbReference>
<keyword evidence="1" id="KW-0472">Membrane</keyword>
<protein>
    <submittedName>
        <fullName evidence="2">Uncharacterized protein</fullName>
    </submittedName>
</protein>
<feature type="transmembrane region" description="Helical" evidence="1">
    <location>
        <begin position="48"/>
        <end position="66"/>
    </location>
</feature>
<reference evidence="2" key="1">
    <citation type="submission" date="2022-10" db="EMBL/GenBank/DDBJ databases">
        <title>The complete genomes of actinobacterial strains from the NBC collection.</title>
        <authorList>
            <person name="Joergensen T.S."/>
            <person name="Alvarez Arevalo M."/>
            <person name="Sterndorff E.B."/>
            <person name="Faurdal D."/>
            <person name="Vuksanovic O."/>
            <person name="Mourched A.-S."/>
            <person name="Charusanti P."/>
            <person name="Shaw S."/>
            <person name="Blin K."/>
            <person name="Weber T."/>
        </authorList>
    </citation>
    <scope>NUCLEOTIDE SEQUENCE</scope>
    <source>
        <strain evidence="2">NBC_00003</strain>
    </source>
</reference>
<dbReference type="AlphaFoldDB" id="A0AAU2V322"/>
<organism evidence="2">
    <name type="scientific">Streptomyces sp. NBC_00003</name>
    <dbReference type="NCBI Taxonomy" id="2903608"/>
    <lineage>
        <taxon>Bacteria</taxon>
        <taxon>Bacillati</taxon>
        <taxon>Actinomycetota</taxon>
        <taxon>Actinomycetes</taxon>
        <taxon>Kitasatosporales</taxon>
        <taxon>Streptomycetaceae</taxon>
        <taxon>Streptomyces</taxon>
    </lineage>
</organism>
<gene>
    <name evidence="2" type="ORF">OG549_14820</name>
</gene>
<evidence type="ECO:0000256" key="1">
    <source>
        <dbReference type="SAM" id="Phobius"/>
    </source>
</evidence>
<keyword evidence="1" id="KW-0812">Transmembrane</keyword>
<proteinExistence type="predicted"/>